<dbReference type="Proteomes" id="UP000823963">
    <property type="component" value="Unassembled WGS sequence"/>
</dbReference>
<dbReference type="Gene3D" id="3.90.280.10">
    <property type="entry name" value="PEBP-like"/>
    <property type="match status" value="1"/>
</dbReference>
<dbReference type="PANTHER" id="PTHR30289:SF1">
    <property type="entry name" value="PEBP (PHOSPHATIDYLETHANOLAMINE-BINDING PROTEIN) FAMILY PROTEIN"/>
    <property type="match status" value="1"/>
</dbReference>
<accession>A0A9D1UXD1</accession>
<evidence type="ECO:0000313" key="2">
    <source>
        <dbReference type="Proteomes" id="UP000823963"/>
    </source>
</evidence>
<reference evidence="1" key="1">
    <citation type="journal article" date="2021" name="PeerJ">
        <title>Extensive microbial diversity within the chicken gut microbiome revealed by metagenomics and culture.</title>
        <authorList>
            <person name="Gilroy R."/>
            <person name="Ravi A."/>
            <person name="Getino M."/>
            <person name="Pursley I."/>
            <person name="Horton D.L."/>
            <person name="Alikhan N.F."/>
            <person name="Baker D."/>
            <person name="Gharbi K."/>
            <person name="Hall N."/>
            <person name="Watson M."/>
            <person name="Adriaenssens E.M."/>
            <person name="Foster-Nyarko E."/>
            <person name="Jarju S."/>
            <person name="Secka A."/>
            <person name="Antonio M."/>
            <person name="Oren A."/>
            <person name="Chaudhuri R.R."/>
            <person name="La Ragione R."/>
            <person name="Hildebrand F."/>
            <person name="Pallen M.J."/>
        </authorList>
    </citation>
    <scope>NUCLEOTIDE SEQUENCE</scope>
    <source>
        <strain evidence="1">6627</strain>
    </source>
</reference>
<reference evidence="1" key="2">
    <citation type="submission" date="2021-04" db="EMBL/GenBank/DDBJ databases">
        <authorList>
            <person name="Gilroy R."/>
        </authorList>
    </citation>
    <scope>NUCLEOTIDE SEQUENCE</scope>
    <source>
        <strain evidence="1">6627</strain>
    </source>
</reference>
<evidence type="ECO:0000313" key="1">
    <source>
        <dbReference type="EMBL" id="HIX02102.1"/>
    </source>
</evidence>
<dbReference type="SUPFAM" id="SSF49777">
    <property type="entry name" value="PEBP-like"/>
    <property type="match status" value="1"/>
</dbReference>
<gene>
    <name evidence="1" type="ORF">H9861_05035</name>
</gene>
<dbReference type="AlphaFoldDB" id="A0A9D1UXD1"/>
<dbReference type="NCBIfam" id="TIGR00481">
    <property type="entry name" value="YbhB/YbcL family Raf kinase inhibitor-like protein"/>
    <property type="match status" value="1"/>
</dbReference>
<dbReference type="PANTHER" id="PTHR30289">
    <property type="entry name" value="UNCHARACTERIZED PROTEIN YBCL-RELATED"/>
    <property type="match status" value="1"/>
</dbReference>
<dbReference type="Pfam" id="PF01161">
    <property type="entry name" value="PBP"/>
    <property type="match status" value="1"/>
</dbReference>
<dbReference type="InterPro" id="IPR008914">
    <property type="entry name" value="PEBP"/>
</dbReference>
<dbReference type="InterPro" id="IPR005247">
    <property type="entry name" value="YbhB_YbcL/LppC-like"/>
</dbReference>
<comment type="caution">
    <text evidence="1">The sequence shown here is derived from an EMBL/GenBank/DDBJ whole genome shotgun (WGS) entry which is preliminary data.</text>
</comment>
<sequence>MQIEVPLDKGFLPAKYGAKASAEFQLDDHPIVSFPINIQDAPVGTQTFALSLIDFDAVPVCGFAWIHWLACNIPVELNHLPEDASQTLHNFIQGNNSAAGSLVHGPEEICHCYLGPRPPEGVHNYTLTVYALDTELPLKNGYWLNEFRETIKEHVLAKAKIDLPYEM</sequence>
<dbReference type="InterPro" id="IPR036610">
    <property type="entry name" value="PEBP-like_sf"/>
</dbReference>
<proteinExistence type="predicted"/>
<dbReference type="EMBL" id="DXFP01000047">
    <property type="protein sequence ID" value="HIX02102.1"/>
    <property type="molecule type" value="Genomic_DNA"/>
</dbReference>
<organism evidence="1 2">
    <name type="scientific">Candidatus Ligilactobacillus excrementigallinarum</name>
    <dbReference type="NCBI Taxonomy" id="2838641"/>
    <lineage>
        <taxon>Bacteria</taxon>
        <taxon>Bacillati</taxon>
        <taxon>Bacillota</taxon>
        <taxon>Bacilli</taxon>
        <taxon>Lactobacillales</taxon>
        <taxon>Lactobacillaceae</taxon>
        <taxon>Ligilactobacillus</taxon>
    </lineage>
</organism>
<protein>
    <submittedName>
        <fullName evidence="1">YbhB/YbcL family Raf kinase inhibitor-like protein</fullName>
    </submittedName>
</protein>
<dbReference type="CDD" id="cd00865">
    <property type="entry name" value="PEBP_bact_arch"/>
    <property type="match status" value="1"/>
</dbReference>
<name>A0A9D1UXD1_9LACO</name>